<gene>
    <name evidence="7" type="ORF">A5880_001856</name>
    <name evidence="6" type="ORF">A5880_001949</name>
</gene>
<dbReference type="InterPro" id="IPR010559">
    <property type="entry name" value="Sig_transdc_His_kin_internal"/>
</dbReference>
<dbReference type="InterPro" id="IPR036890">
    <property type="entry name" value="HATPase_C_sf"/>
</dbReference>
<dbReference type="InterPro" id="IPR051552">
    <property type="entry name" value="HptR"/>
</dbReference>
<dbReference type="PROSITE" id="PS50885">
    <property type="entry name" value="HAMP"/>
    <property type="match status" value="1"/>
</dbReference>
<dbReference type="Proteomes" id="UP000195139">
    <property type="component" value="Unassembled WGS sequence"/>
</dbReference>
<evidence type="ECO:0000313" key="8">
    <source>
        <dbReference type="Proteomes" id="UP000195139"/>
    </source>
</evidence>
<dbReference type="RefSeq" id="WP_256924817.1">
    <property type="nucleotide sequence ID" value="NZ_NGLE02000001.1"/>
</dbReference>
<name>A0A242CF70_9ENTE</name>
<evidence type="ECO:0000313" key="7">
    <source>
        <dbReference type="EMBL" id="OTO08856.1"/>
    </source>
</evidence>
<feature type="domain" description="HAMP" evidence="5">
    <location>
        <begin position="311"/>
        <end position="364"/>
    </location>
</feature>
<feature type="transmembrane region" description="Helical" evidence="4">
    <location>
        <begin position="28"/>
        <end position="49"/>
    </location>
</feature>
<evidence type="ECO:0000313" key="6">
    <source>
        <dbReference type="EMBL" id="MEI5994391.1"/>
    </source>
</evidence>
<keyword evidence="8" id="KW-1185">Reference proteome</keyword>
<keyword evidence="2" id="KW-0597">Phosphoprotein</keyword>
<dbReference type="PANTHER" id="PTHR42713">
    <property type="entry name" value="HISTIDINE KINASE-RELATED"/>
    <property type="match status" value="1"/>
</dbReference>
<reference evidence="7" key="1">
    <citation type="submission" date="2017-05" db="EMBL/GenBank/DDBJ databases">
        <title>The Genome Sequence of Enterococcus sp. 4G2_DIV0659.</title>
        <authorList>
            <consortium name="The Broad Institute Genomics Platform"/>
            <consortium name="The Broad Institute Genomic Center for Infectious Diseases"/>
            <person name="Earl A."/>
            <person name="Manson A."/>
            <person name="Schwartman J."/>
            <person name="Gilmore M."/>
            <person name="Abouelleil A."/>
            <person name="Cao P."/>
            <person name="Chapman S."/>
            <person name="Cusick C."/>
            <person name="Shea T."/>
            <person name="Young S."/>
            <person name="Neafsey D."/>
            <person name="Nusbaum C."/>
            <person name="Birren B."/>
        </authorList>
    </citation>
    <scope>NUCLEOTIDE SEQUENCE [LARGE SCALE GENOMIC DNA]</scope>
    <source>
        <strain evidence="7">4G2_DIV0659</strain>
    </source>
</reference>
<keyword evidence="4" id="KW-0812">Transmembrane</keyword>
<evidence type="ECO:0000256" key="4">
    <source>
        <dbReference type="SAM" id="Phobius"/>
    </source>
</evidence>
<dbReference type="Gene3D" id="6.10.340.10">
    <property type="match status" value="1"/>
</dbReference>
<comment type="subcellular location">
    <subcellularLocation>
        <location evidence="1">Membrane</location>
    </subcellularLocation>
</comment>
<comment type="caution">
    <text evidence="7">The sequence shown here is derived from an EMBL/GenBank/DDBJ whole genome shotgun (WGS) entry which is preliminary data.</text>
</comment>
<dbReference type="EMBL" id="NGLE01000002">
    <property type="protein sequence ID" value="OTO08856.1"/>
    <property type="molecule type" value="Genomic_DNA"/>
</dbReference>
<evidence type="ECO:0000256" key="1">
    <source>
        <dbReference type="ARBA" id="ARBA00004370"/>
    </source>
</evidence>
<evidence type="ECO:0000256" key="3">
    <source>
        <dbReference type="ARBA" id="ARBA00022679"/>
    </source>
</evidence>
<protein>
    <recommendedName>
        <fullName evidence="5">HAMP domain-containing protein</fullName>
    </recommendedName>
</protein>
<accession>A0A242CF70</accession>
<dbReference type="CDD" id="cd06225">
    <property type="entry name" value="HAMP"/>
    <property type="match status" value="1"/>
</dbReference>
<evidence type="ECO:0000256" key="2">
    <source>
        <dbReference type="ARBA" id="ARBA00022553"/>
    </source>
</evidence>
<dbReference type="STRING" id="1834181.A5880_001856"/>
<dbReference type="AlphaFoldDB" id="A0A242CF70"/>
<dbReference type="EMBL" id="NGLE02000001">
    <property type="protein sequence ID" value="MEI5994391.1"/>
    <property type="molecule type" value="Genomic_DNA"/>
</dbReference>
<proteinExistence type="predicted"/>
<evidence type="ECO:0000259" key="5">
    <source>
        <dbReference type="PROSITE" id="PS50885"/>
    </source>
</evidence>
<keyword evidence="4" id="KW-1133">Transmembrane helix</keyword>
<dbReference type="Gene3D" id="3.30.565.10">
    <property type="entry name" value="Histidine kinase-like ATPase, C-terminal domain"/>
    <property type="match status" value="1"/>
</dbReference>
<dbReference type="Pfam" id="PF06580">
    <property type="entry name" value="His_kinase"/>
    <property type="match status" value="1"/>
</dbReference>
<reference evidence="6 8" key="2">
    <citation type="submission" date="2018-07" db="EMBL/GenBank/DDBJ databases">
        <title>The Genome Sequence of Enterococcus sp. DIV0659b.</title>
        <authorList>
            <consortium name="The Broad Institute Genomics Platform"/>
            <consortium name="The Broad Institute Genomic Center for Infectious Diseases"/>
            <person name="Earl A."/>
            <person name="Manson A."/>
            <person name="Schwartman J."/>
            <person name="Gilmore M."/>
            <person name="Abouelleil A."/>
            <person name="Cao P."/>
            <person name="Chapman S."/>
            <person name="Cusick C."/>
            <person name="Shea T."/>
            <person name="Young S."/>
            <person name="Neafsey D."/>
            <person name="Nusbaum C."/>
            <person name="Birren B."/>
        </authorList>
    </citation>
    <scope>NUCLEOTIDE SEQUENCE [LARGE SCALE GENOMIC DNA]</scope>
    <source>
        <strain evidence="6 8">4G2_DIV0659</strain>
    </source>
</reference>
<dbReference type="SUPFAM" id="SSF55874">
    <property type="entry name" value="ATPase domain of HSP90 chaperone/DNA topoisomerase II/histidine kinase"/>
    <property type="match status" value="1"/>
</dbReference>
<dbReference type="PANTHER" id="PTHR42713:SF2">
    <property type="entry name" value="TWO-COMPONENT SENSOR KINASE YESM"/>
    <property type="match status" value="1"/>
</dbReference>
<dbReference type="InterPro" id="IPR003660">
    <property type="entry name" value="HAMP_dom"/>
</dbReference>
<feature type="transmembrane region" description="Helical" evidence="4">
    <location>
        <begin position="288"/>
        <end position="307"/>
    </location>
</feature>
<keyword evidence="4" id="KW-0472">Membrane</keyword>
<dbReference type="GO" id="GO:0016020">
    <property type="term" value="C:membrane"/>
    <property type="evidence" value="ECO:0007669"/>
    <property type="project" value="UniProtKB-SubCell"/>
</dbReference>
<sequence length="596" mass="68405">MNVWAAMFKRSSSSFNKKTLLNRLLKNYALILVSLILIGMISISMNTYWQSMGRGKITTQEAVDMIGRSINDKNLQGKMMLNGLTETQDKINNLNRYMDASISDYLNYSYDQQLATGNYLFLPSQVKNFYTTYDNIESVIMVLNNYDGYYLSTLDNKSGDKKSGSPDLNNKFYLAYPITNPVTLEVLGSFYVEFSKKDILDSLVHLTSFDGLSAYVFSNTGYQLLTYTEKVGTSDQLLIKQKMKETSQLPLQTLAETNLVEHLETTSGFDILVTLSNKKILTQVFFELRFLMLGGLTLILLLLYLLYRTFTKYSQQVDTIMESMALVSQGDLNTRINEQTTQFELKELSKGINTMLDNSEQYIADIYKLEIKQQDAHMRALQSQISPHFLYNTLEYIRMYALSEGSEELADVVYAFSTLLRNNTDQAKTTTLEKELSFCEKYVYLYQMRYPDRVAYHFEIDEQLNELVLPKFSIQPLIENYFVHGIDFSRNDNAISVKACLVDGLVDIRIRDNGKGISKHKLNLIQEKLKSTQIELHDSIGLQNVNERLRAYFGPSFSMTIIQNDRKGMSINLSFMLVSQDNKEQNKAKAAREVSQ</sequence>
<organism evidence="7">
    <name type="scientific">Candidatus Enterococcus mansonii</name>
    <dbReference type="NCBI Taxonomy" id="1834181"/>
    <lineage>
        <taxon>Bacteria</taxon>
        <taxon>Bacillati</taxon>
        <taxon>Bacillota</taxon>
        <taxon>Bacilli</taxon>
        <taxon>Lactobacillales</taxon>
        <taxon>Enterococcaceae</taxon>
        <taxon>Enterococcus</taxon>
    </lineage>
</organism>
<keyword evidence="3" id="KW-0808">Transferase</keyword>
<dbReference type="GO" id="GO:0000155">
    <property type="term" value="F:phosphorelay sensor kinase activity"/>
    <property type="evidence" value="ECO:0007669"/>
    <property type="project" value="InterPro"/>
</dbReference>